<protein>
    <submittedName>
        <fullName evidence="2">Uncharacterized protein</fullName>
    </submittedName>
</protein>
<accession>A0A4R6SCA7</accession>
<comment type="caution">
    <text evidence="2">The sequence shown here is derived from an EMBL/GenBank/DDBJ whole genome shotgun (WGS) entry which is preliminary data.</text>
</comment>
<dbReference type="EMBL" id="SNXZ01000003">
    <property type="protein sequence ID" value="TDP97147.1"/>
    <property type="molecule type" value="Genomic_DNA"/>
</dbReference>
<keyword evidence="1" id="KW-0472">Membrane</keyword>
<gene>
    <name evidence="2" type="ORF">EV186_103108</name>
</gene>
<organism evidence="2 3">
    <name type="scientific">Labedaea rhizosphaerae</name>
    <dbReference type="NCBI Taxonomy" id="598644"/>
    <lineage>
        <taxon>Bacteria</taxon>
        <taxon>Bacillati</taxon>
        <taxon>Actinomycetota</taxon>
        <taxon>Actinomycetes</taxon>
        <taxon>Pseudonocardiales</taxon>
        <taxon>Pseudonocardiaceae</taxon>
        <taxon>Labedaea</taxon>
    </lineage>
</organism>
<proteinExistence type="predicted"/>
<feature type="transmembrane region" description="Helical" evidence="1">
    <location>
        <begin position="48"/>
        <end position="69"/>
    </location>
</feature>
<evidence type="ECO:0000313" key="3">
    <source>
        <dbReference type="Proteomes" id="UP000295444"/>
    </source>
</evidence>
<feature type="transmembrane region" description="Helical" evidence="1">
    <location>
        <begin position="99"/>
        <end position="119"/>
    </location>
</feature>
<dbReference type="Proteomes" id="UP000295444">
    <property type="component" value="Unassembled WGS sequence"/>
</dbReference>
<sequence>MTEEDPKQLTAMTRRPLEVWLAMGVNAGAALVFLLVAIVRQITEGGSGLLPVPIYLLVLAVVAVALLIWRPRNVQLLFGIAAVLPVLLHLLVVMGNQVWWLRTLSGVLAAAYLYSVVLVNTKPARMHLAGRA</sequence>
<name>A0A4R6SCA7_LABRH</name>
<evidence type="ECO:0000256" key="1">
    <source>
        <dbReference type="SAM" id="Phobius"/>
    </source>
</evidence>
<keyword evidence="1" id="KW-1133">Transmembrane helix</keyword>
<keyword evidence="3" id="KW-1185">Reference proteome</keyword>
<dbReference type="OrthoDB" id="3698872at2"/>
<feature type="transmembrane region" description="Helical" evidence="1">
    <location>
        <begin position="20"/>
        <end position="42"/>
    </location>
</feature>
<evidence type="ECO:0000313" key="2">
    <source>
        <dbReference type="EMBL" id="TDP97147.1"/>
    </source>
</evidence>
<dbReference type="RefSeq" id="WP_133850397.1">
    <property type="nucleotide sequence ID" value="NZ_SNXZ01000003.1"/>
</dbReference>
<feature type="transmembrane region" description="Helical" evidence="1">
    <location>
        <begin position="76"/>
        <end position="93"/>
    </location>
</feature>
<keyword evidence="1" id="KW-0812">Transmembrane</keyword>
<reference evidence="2 3" key="1">
    <citation type="submission" date="2019-03" db="EMBL/GenBank/DDBJ databases">
        <title>Genomic Encyclopedia of Type Strains, Phase IV (KMG-IV): sequencing the most valuable type-strain genomes for metagenomic binning, comparative biology and taxonomic classification.</title>
        <authorList>
            <person name="Goeker M."/>
        </authorList>
    </citation>
    <scope>NUCLEOTIDE SEQUENCE [LARGE SCALE GENOMIC DNA]</scope>
    <source>
        <strain evidence="2 3">DSM 45361</strain>
    </source>
</reference>
<dbReference type="AlphaFoldDB" id="A0A4R6SCA7"/>